<sequence>MAKRAIKKYLSLFLGIVLLIFGVLSCGRVHKILRTQT</sequence>
<dbReference type="PROSITE" id="PS51257">
    <property type="entry name" value="PROKAR_LIPOPROTEIN"/>
    <property type="match status" value="1"/>
</dbReference>
<keyword evidence="2" id="KW-1185">Reference proteome</keyword>
<dbReference type="HOGENOM" id="CLU_3349724_0_0_6"/>
<proteinExistence type="predicted"/>
<accession>C5BK71</accession>
<organism evidence="1 2">
    <name type="scientific">Teredinibacter turnerae (strain ATCC 39867 / T7901)</name>
    <dbReference type="NCBI Taxonomy" id="377629"/>
    <lineage>
        <taxon>Bacteria</taxon>
        <taxon>Pseudomonadati</taxon>
        <taxon>Pseudomonadota</taxon>
        <taxon>Gammaproteobacteria</taxon>
        <taxon>Cellvibrionales</taxon>
        <taxon>Cellvibrionaceae</taxon>
        <taxon>Teredinibacter</taxon>
    </lineage>
</organism>
<dbReference type="AlphaFoldDB" id="C5BK71"/>
<keyword evidence="1" id="KW-0449">Lipoprotein</keyword>
<dbReference type="Proteomes" id="UP000009080">
    <property type="component" value="Chromosome"/>
</dbReference>
<name>C5BK71_TERTT</name>
<evidence type="ECO:0000313" key="1">
    <source>
        <dbReference type="EMBL" id="ACR11730.1"/>
    </source>
</evidence>
<gene>
    <name evidence="1" type="ordered locus">TERTU_2318</name>
</gene>
<dbReference type="KEGG" id="ttu:TERTU_2318"/>
<evidence type="ECO:0000313" key="2">
    <source>
        <dbReference type="Proteomes" id="UP000009080"/>
    </source>
</evidence>
<dbReference type="EMBL" id="CP001614">
    <property type="protein sequence ID" value="ACR11730.1"/>
    <property type="molecule type" value="Genomic_DNA"/>
</dbReference>
<protein>
    <submittedName>
        <fullName evidence="1">Lipoprotein</fullName>
    </submittedName>
</protein>
<reference evidence="1 2" key="1">
    <citation type="journal article" date="2009" name="PLoS ONE">
        <title>The complete genome of Teredinibacter turnerae T7901: an intracellular endosymbiont of marine wood-boring bivalves (shipworms).</title>
        <authorList>
            <person name="Yang J.C."/>
            <person name="Madupu R."/>
            <person name="Durkin A.S."/>
            <person name="Ekborg N.A."/>
            <person name="Pedamallu C.S."/>
            <person name="Hostetler J.B."/>
            <person name="Radune D."/>
            <person name="Toms B.S."/>
            <person name="Henrissat B."/>
            <person name="Coutinho P.M."/>
            <person name="Schwarz S."/>
            <person name="Field L."/>
            <person name="Trindade-Silva A.E."/>
            <person name="Soares C.A.G."/>
            <person name="Elshahawi S."/>
            <person name="Hanora A."/>
            <person name="Schmidt E.W."/>
            <person name="Haygood M.G."/>
            <person name="Posfai J."/>
            <person name="Benner J."/>
            <person name="Madinger C."/>
            <person name="Nove J."/>
            <person name="Anton B."/>
            <person name="Chaudhary K."/>
            <person name="Foster J."/>
            <person name="Holman A."/>
            <person name="Kumar S."/>
            <person name="Lessard P.A."/>
            <person name="Luyten Y.A."/>
            <person name="Slatko B."/>
            <person name="Wood N."/>
            <person name="Wu B."/>
            <person name="Teplitski M."/>
            <person name="Mougous J.D."/>
            <person name="Ward N."/>
            <person name="Eisen J.A."/>
            <person name="Badger J.H."/>
            <person name="Distel D.L."/>
        </authorList>
    </citation>
    <scope>NUCLEOTIDE SEQUENCE [LARGE SCALE GENOMIC DNA]</scope>
    <source>
        <strain evidence="2">ATCC 39867 / T7901</strain>
    </source>
</reference>